<feature type="region of interest" description="Disordered" evidence="1">
    <location>
        <begin position="175"/>
        <end position="204"/>
    </location>
</feature>
<evidence type="ECO:0000256" key="1">
    <source>
        <dbReference type="SAM" id="MobiDB-lite"/>
    </source>
</evidence>
<keyword evidence="2" id="KW-1133">Transmembrane helix</keyword>
<dbReference type="InterPro" id="IPR051213">
    <property type="entry name" value="START_lipid_transfer"/>
</dbReference>
<dbReference type="Pfam" id="PF01852">
    <property type="entry name" value="START"/>
    <property type="match status" value="1"/>
</dbReference>
<evidence type="ECO:0000256" key="2">
    <source>
        <dbReference type="SAM" id="Phobius"/>
    </source>
</evidence>
<dbReference type="InterPro" id="IPR002913">
    <property type="entry name" value="START_lipid-bd_dom"/>
</dbReference>
<dbReference type="Gene3D" id="3.30.530.20">
    <property type="match status" value="1"/>
</dbReference>
<dbReference type="PANTHER" id="PTHR19308">
    <property type="entry name" value="PHOSPHATIDYLCHOLINE TRANSFER PROTEIN"/>
    <property type="match status" value="1"/>
</dbReference>
<dbReference type="AlphaFoldDB" id="A0A0G4FMD8"/>
<gene>
    <name evidence="4" type="ORF">Cvel_17764</name>
</gene>
<dbReference type="PANTHER" id="PTHR19308:SF39">
    <property type="entry name" value="PHOSPHATIDYLCHOLINE TRANSFER PROTEIN"/>
    <property type="match status" value="1"/>
</dbReference>
<sequence>MEEEAVWSLVSELLSSDGEPFHSKYEHFAEIKDETQSRVSLYRRPVEGSSLFEYFAEGLVPLSPEVLVCLNLDGEYKKQWNNTCKESRHVGSLDAETQVTFSVAKFPSPLSSREYLSARTVAQAPGRKSEGRKGKQGSSRFVLVGRAVNSPELQIPTGWGNVRVRTSYSITVVESARPPLPEGGVPSPSSPSTSASSSLSSAQQQPQQWSRLSLVYFENPEGSIPSYVVNFAARVTLPKMLGALVTAGNQYPPERLDKTMKTIRLRRLRASSRPSLSDSSLGVTRERDRDRAEEEQDNPLEEAVTAAGTAPKRVPWGLWGDSARGGSEEEEEEEGDAVETASSVGVSEPPSPSALVARSSPSLSPSLSFTRGGRSVDRWRLACLVGLESVEGGLVDRDVGFLFLLVLLCLCVVLLQSALVGVSLGIPLGGSLPSVVSWWQETGQQGEMMETGTEAQAVGQDGAVRVPGKGGISGLLVVFCGHAVLSLGAIVSVAAVFFSRGWRLRLVPRSRGIGRGVDSEGEEDASREGESENRRSTGFEERNREGEGMGCSVEGEWLIVGTSEEDEKVERSELGDMDSWVVVGL</sequence>
<dbReference type="PROSITE" id="PS50848">
    <property type="entry name" value="START"/>
    <property type="match status" value="1"/>
</dbReference>
<keyword evidence="2" id="KW-0812">Transmembrane</keyword>
<evidence type="ECO:0000259" key="3">
    <source>
        <dbReference type="PROSITE" id="PS50848"/>
    </source>
</evidence>
<dbReference type="GO" id="GO:0005737">
    <property type="term" value="C:cytoplasm"/>
    <property type="evidence" value="ECO:0007669"/>
    <property type="project" value="UniProtKB-ARBA"/>
</dbReference>
<protein>
    <recommendedName>
        <fullName evidence="3">START domain-containing protein</fullName>
    </recommendedName>
</protein>
<name>A0A0G4FMD8_9ALVE</name>
<feature type="compositionally biased region" description="Low complexity" evidence="1">
    <location>
        <begin position="271"/>
        <end position="281"/>
    </location>
</feature>
<dbReference type="SUPFAM" id="SSF55961">
    <property type="entry name" value="Bet v1-like"/>
    <property type="match status" value="1"/>
</dbReference>
<feature type="compositionally biased region" description="Low complexity" evidence="1">
    <location>
        <begin position="342"/>
        <end position="368"/>
    </location>
</feature>
<feature type="compositionally biased region" description="Acidic residues" evidence="1">
    <location>
        <begin position="328"/>
        <end position="337"/>
    </location>
</feature>
<feature type="transmembrane region" description="Helical" evidence="2">
    <location>
        <begin position="401"/>
        <end position="426"/>
    </location>
</feature>
<feature type="region of interest" description="Disordered" evidence="1">
    <location>
        <begin position="118"/>
        <end position="138"/>
    </location>
</feature>
<keyword evidence="2" id="KW-0472">Membrane</keyword>
<dbReference type="InterPro" id="IPR023393">
    <property type="entry name" value="START-like_dom_sf"/>
</dbReference>
<evidence type="ECO:0000313" key="4">
    <source>
        <dbReference type="EMBL" id="CEM15241.1"/>
    </source>
</evidence>
<reference evidence="4" key="1">
    <citation type="submission" date="2014-11" db="EMBL/GenBank/DDBJ databases">
        <authorList>
            <person name="Otto D Thomas"/>
            <person name="Naeem Raeece"/>
        </authorList>
    </citation>
    <scope>NUCLEOTIDE SEQUENCE</scope>
</reference>
<feature type="transmembrane region" description="Helical" evidence="2">
    <location>
        <begin position="475"/>
        <end position="499"/>
    </location>
</feature>
<feature type="domain" description="START" evidence="3">
    <location>
        <begin position="1"/>
        <end position="253"/>
    </location>
</feature>
<dbReference type="VEuPathDB" id="CryptoDB:Cvel_17764"/>
<organism evidence="4">
    <name type="scientific">Chromera velia CCMP2878</name>
    <dbReference type="NCBI Taxonomy" id="1169474"/>
    <lineage>
        <taxon>Eukaryota</taxon>
        <taxon>Sar</taxon>
        <taxon>Alveolata</taxon>
        <taxon>Colpodellida</taxon>
        <taxon>Chromeraceae</taxon>
        <taxon>Chromera</taxon>
    </lineage>
</organism>
<feature type="compositionally biased region" description="Basic and acidic residues" evidence="1">
    <location>
        <begin position="524"/>
        <end position="547"/>
    </location>
</feature>
<feature type="compositionally biased region" description="Low complexity" evidence="1">
    <location>
        <begin position="186"/>
        <end position="204"/>
    </location>
</feature>
<dbReference type="EMBL" id="CDMZ01000481">
    <property type="protein sequence ID" value="CEM15241.1"/>
    <property type="molecule type" value="Genomic_DNA"/>
</dbReference>
<feature type="region of interest" description="Disordered" evidence="1">
    <location>
        <begin position="267"/>
        <end position="371"/>
    </location>
</feature>
<accession>A0A0G4FMD8</accession>
<proteinExistence type="predicted"/>
<dbReference type="GO" id="GO:0008289">
    <property type="term" value="F:lipid binding"/>
    <property type="evidence" value="ECO:0007669"/>
    <property type="project" value="InterPro"/>
</dbReference>
<feature type="region of interest" description="Disordered" evidence="1">
    <location>
        <begin position="515"/>
        <end position="555"/>
    </location>
</feature>